<dbReference type="Gene3D" id="2.30.33.40">
    <property type="entry name" value="GroES chaperonin"/>
    <property type="match status" value="1"/>
</dbReference>
<dbReference type="Pfam" id="PF00166">
    <property type="entry name" value="Cpn10"/>
    <property type="match status" value="1"/>
</dbReference>
<evidence type="ECO:0000313" key="1">
    <source>
        <dbReference type="EMBL" id="AGO48119.1"/>
    </source>
</evidence>
<keyword evidence="2" id="KW-1185">Reference proteome</keyword>
<name>R9ZXY8_9CAUD</name>
<dbReference type="RefSeq" id="YP_008241470.1">
    <property type="nucleotide sequence ID" value="NC_021796.1"/>
</dbReference>
<organism evidence="1 2">
    <name type="scientific">Cellulophaga phage phi38:1</name>
    <dbReference type="NCBI Taxonomy" id="1327977"/>
    <lineage>
        <taxon>Viruses</taxon>
        <taxon>Duplodnaviria</taxon>
        <taxon>Heunggongvirae</taxon>
        <taxon>Uroviricota</taxon>
        <taxon>Caudoviricetes</taxon>
        <taxon>Pervagoviridae</taxon>
        <taxon>Callevirus</taxon>
        <taxon>Callevirus phi38una</taxon>
    </lineage>
</organism>
<dbReference type="GeneID" id="16796817"/>
<accession>R9ZXY8</accession>
<protein>
    <recommendedName>
        <fullName evidence="3">Chaperonin cpn10</fullName>
    </recommendedName>
</protein>
<evidence type="ECO:0000313" key="2">
    <source>
        <dbReference type="Proteomes" id="UP000014715"/>
    </source>
</evidence>
<gene>
    <name evidence="1" type="ORF">Phi38:1_gp089</name>
</gene>
<reference evidence="1 2" key="1">
    <citation type="journal article" date="2013" name="Proc. Natl. Acad. Sci. U.S.A.">
        <title>Twelve previously unknown phage genera are ubiquitous in global oceans.</title>
        <authorList>
            <person name="Holmfeldt K."/>
            <person name="Solonenko N."/>
            <person name="Shah M."/>
            <person name="Corrier K."/>
            <person name="Riemann L."/>
            <person name="Verberkmoes N.C."/>
            <person name="Sullivan M.B."/>
        </authorList>
    </citation>
    <scope>NUCLEOTIDE SEQUENCE [LARGE SCALE GENOMIC DNA]</scope>
    <source>
        <strain evidence="1">Phi38:1</strain>
    </source>
</reference>
<dbReference type="InterPro" id="IPR037124">
    <property type="entry name" value="Chaperonin_GroES_sf"/>
</dbReference>
<dbReference type="GO" id="GO:0044183">
    <property type="term" value="F:protein folding chaperone"/>
    <property type="evidence" value="ECO:0007669"/>
    <property type="project" value="InterPro"/>
</dbReference>
<proteinExistence type="predicted"/>
<sequence length="194" mass="22197">MKATIYFIVHVENSYNNHVELNDSQTMAVNNSIESVEHINRVGKVISSPKGALVKEGDLVLFHHNICRKSWGLKGKKKPSEYSITENEYYVPTEEIFMYMSEGDSDWKAIDPFVFVRPIESEPKVLDNGLRVIEEEYKGMVPLVGIMAYPNRELLDKGVKAGDKVAFQQDSEHEYMIKGVLHYKMRTNDILAVI</sequence>
<dbReference type="GO" id="GO:0005524">
    <property type="term" value="F:ATP binding"/>
    <property type="evidence" value="ECO:0007669"/>
    <property type="project" value="InterPro"/>
</dbReference>
<dbReference type="KEGG" id="vg:16796817"/>
<dbReference type="EMBL" id="KC821614">
    <property type="protein sequence ID" value="AGO48119.1"/>
    <property type="molecule type" value="Genomic_DNA"/>
</dbReference>
<evidence type="ECO:0008006" key="3">
    <source>
        <dbReference type="Google" id="ProtNLM"/>
    </source>
</evidence>
<dbReference type="InterPro" id="IPR020818">
    <property type="entry name" value="Chaperonin_GroES"/>
</dbReference>
<dbReference type="Proteomes" id="UP000014715">
    <property type="component" value="Segment"/>
</dbReference>
<reference evidence="2" key="2">
    <citation type="submission" date="2013-03" db="EMBL/GenBank/DDBJ databases">
        <title>The Cellulophaga phages: a novel, diverse, and globally ubiquitous model system.</title>
        <authorList>
            <person name="Holmfeldt K."/>
            <person name="Solonenko N."/>
            <person name="Shah M."/>
            <person name="Corrier K."/>
            <person name="Riemann L."/>
            <person name="VerBerkmoes N.C."/>
            <person name="Sullivan M.B."/>
        </authorList>
    </citation>
    <scope>NUCLEOTIDE SEQUENCE [LARGE SCALE GENOMIC DNA]</scope>
</reference>